<comment type="catalytic activity">
    <reaction evidence="2">
        <text>GTP + H2O = 7,8-dihydroneopterin 3'-triphosphate + formate + H(+)</text>
        <dbReference type="Rhea" id="RHEA:17473"/>
        <dbReference type="ChEBI" id="CHEBI:15377"/>
        <dbReference type="ChEBI" id="CHEBI:15378"/>
        <dbReference type="ChEBI" id="CHEBI:15740"/>
        <dbReference type="ChEBI" id="CHEBI:37565"/>
        <dbReference type="ChEBI" id="CHEBI:58462"/>
        <dbReference type="EC" id="3.5.4.16"/>
    </reaction>
</comment>
<dbReference type="HAMAP" id="MF_01527_B">
    <property type="entry name" value="GTP_cyclohydrol_B"/>
    <property type="match status" value="1"/>
</dbReference>
<evidence type="ECO:0000256" key="3">
    <source>
        <dbReference type="SAM" id="MobiDB-lite"/>
    </source>
</evidence>
<evidence type="ECO:0000256" key="2">
    <source>
        <dbReference type="HAMAP-Rule" id="MF_01527"/>
    </source>
</evidence>
<proteinExistence type="inferred from homology"/>
<accession>A0ABN1GHH3</accession>
<comment type="pathway">
    <text evidence="2">Cofactor biosynthesis; 7,8-dihydroneopterin triphosphate biosynthesis; 7,8-dihydroneopterin triphosphate from GTP: step 1/1.</text>
</comment>
<dbReference type="NCBIfam" id="NF010200">
    <property type="entry name" value="PRK13674.1-1"/>
    <property type="match status" value="1"/>
</dbReference>
<dbReference type="PANTHER" id="PTHR36445">
    <property type="entry name" value="GTP CYCLOHYDROLASE MPTA"/>
    <property type="match status" value="1"/>
</dbReference>
<dbReference type="Gene3D" id="3.10.270.10">
    <property type="entry name" value="Urate Oxidase"/>
    <property type="match status" value="1"/>
</dbReference>
<keyword evidence="5" id="KW-1185">Reference proteome</keyword>
<reference evidence="4 5" key="1">
    <citation type="journal article" date="2019" name="Int. J. Syst. Evol. Microbiol.">
        <title>The Global Catalogue of Microorganisms (GCM) 10K type strain sequencing project: providing services to taxonomists for standard genome sequencing and annotation.</title>
        <authorList>
            <consortium name="The Broad Institute Genomics Platform"/>
            <consortium name="The Broad Institute Genome Sequencing Center for Infectious Disease"/>
            <person name="Wu L."/>
            <person name="Ma J."/>
        </authorList>
    </citation>
    <scope>NUCLEOTIDE SEQUENCE [LARGE SCALE GENOMIC DNA]</scope>
    <source>
        <strain evidence="4 5">JCM 15395</strain>
    </source>
</reference>
<dbReference type="Proteomes" id="UP001500866">
    <property type="component" value="Unassembled WGS sequence"/>
</dbReference>
<protein>
    <recommendedName>
        <fullName evidence="2">GTP cyclohydrolase FolE2</fullName>
        <ecNumber evidence="2">3.5.4.16</ecNumber>
    </recommendedName>
</protein>
<dbReference type="RefSeq" id="WP_343815160.1">
    <property type="nucleotide sequence ID" value="NZ_BAAADS010000025.1"/>
</dbReference>
<dbReference type="Pfam" id="PF02649">
    <property type="entry name" value="GCHY-1"/>
    <property type="match status" value="1"/>
</dbReference>
<keyword evidence="1 2" id="KW-0378">Hydrolase</keyword>
<organism evidence="4 5">
    <name type="scientific">Virgibacillus siamensis</name>
    <dbReference type="NCBI Taxonomy" id="480071"/>
    <lineage>
        <taxon>Bacteria</taxon>
        <taxon>Bacillati</taxon>
        <taxon>Bacillota</taxon>
        <taxon>Bacilli</taxon>
        <taxon>Bacillales</taxon>
        <taxon>Bacillaceae</taxon>
        <taxon>Virgibacillus</taxon>
    </lineage>
</organism>
<feature type="region of interest" description="Disordered" evidence="3">
    <location>
        <begin position="1"/>
        <end position="38"/>
    </location>
</feature>
<evidence type="ECO:0000313" key="5">
    <source>
        <dbReference type="Proteomes" id="UP001500866"/>
    </source>
</evidence>
<comment type="function">
    <text evidence="2">Converts GTP to 7,8-dihydroneopterin triphosphate.</text>
</comment>
<gene>
    <name evidence="2 4" type="primary">folE2</name>
    <name evidence="4" type="ORF">GCM10009001_31100</name>
</gene>
<dbReference type="InterPro" id="IPR003801">
    <property type="entry name" value="GTP_cyclohydrolase_FolE2/MptA"/>
</dbReference>
<dbReference type="PANTHER" id="PTHR36445:SF1">
    <property type="entry name" value="GTP CYCLOHYDROLASE MPTA"/>
    <property type="match status" value="1"/>
</dbReference>
<name>A0ABN1GHH3_9BACI</name>
<dbReference type="EC" id="3.5.4.16" evidence="2"/>
<dbReference type="EMBL" id="BAAADS010000025">
    <property type="protein sequence ID" value="GAA0611652.1"/>
    <property type="molecule type" value="Genomic_DNA"/>
</dbReference>
<evidence type="ECO:0000313" key="4">
    <source>
        <dbReference type="EMBL" id="GAA0611652.1"/>
    </source>
</evidence>
<evidence type="ECO:0000256" key="1">
    <source>
        <dbReference type="ARBA" id="ARBA00022801"/>
    </source>
</evidence>
<dbReference type="InterPro" id="IPR022838">
    <property type="entry name" value="GTP_cyclohydrolase_FolE2"/>
</dbReference>
<comment type="caution">
    <text evidence="4">The sequence shown here is derived from an EMBL/GenBank/DDBJ whole genome shotgun (WGS) entry which is preliminary data.</text>
</comment>
<feature type="site" description="May be catalytically important" evidence="2">
    <location>
        <position position="188"/>
    </location>
</feature>
<sequence length="314" mass="35516">MNKTKTLPKKQLPNKAQRHKLFGSVEPGPRTKPSEKSKMADLQNTQNDFLFDLDTVGIADVKHPITVTSKLVPTTQTTIGTFKFSSSIDKLSKGTNMSRFTEQLQAYYQQGFTVDFKTLKTFTKDLAKRLKQDDAEVEVKFPWFFERRGPYADLAGMNHADASISVKYDADEGFTLNASLSALITTLCPCSKEISEYSAHNQRGHVSMSVSLEEDFDEDDTDWKELLLEAAESNASARIHPVLKRPDEKMVTEQAYENPRFVEDVVRLVAADLYEIPAVTKFKIECRNEESIHMHDAIASVTYDKRQEEGESRG</sequence>
<comment type="similarity">
    <text evidence="2">Belongs to the GTP cyclohydrolase IV family.</text>
</comment>